<evidence type="ECO:0000313" key="1">
    <source>
        <dbReference type="EMBL" id="TGK07846.1"/>
    </source>
</evidence>
<name>A0A4R9G868_9LEPT</name>
<reference evidence="1" key="1">
    <citation type="journal article" date="2019" name="PLoS Negl. Trop. Dis.">
        <title>Revisiting the worldwide diversity of Leptospira species in the environment.</title>
        <authorList>
            <person name="Vincent A.T."/>
            <person name="Schiettekatte O."/>
            <person name="Bourhy P."/>
            <person name="Veyrier F.J."/>
            <person name="Picardeau M."/>
        </authorList>
    </citation>
    <scope>NUCLEOTIDE SEQUENCE [LARGE SCALE GENOMIC DNA]</scope>
    <source>
        <strain evidence="1">SSS9</strain>
    </source>
</reference>
<gene>
    <name evidence="1" type="ORF">EHO59_07045</name>
</gene>
<protein>
    <submittedName>
        <fullName evidence="1">Uncharacterized protein</fullName>
    </submittedName>
</protein>
<dbReference type="Proteomes" id="UP000297453">
    <property type="component" value="Unassembled WGS sequence"/>
</dbReference>
<keyword evidence="2" id="KW-1185">Reference proteome</keyword>
<dbReference type="EMBL" id="RQEP01000005">
    <property type="protein sequence ID" value="TGK07846.1"/>
    <property type="molecule type" value="Genomic_DNA"/>
</dbReference>
<dbReference type="AlphaFoldDB" id="A0A4R9G868"/>
<sequence>MVSFFQRVLFFLFFAFLLLPNCSGAEKKLDSMDLPAAELRRTEIPVLVQFEDDQEYNAKTVMATFFTGVEGKDRRADREYAKFPLLVGNGARAKELEIEGTVTRKQSYKYSRKEIYLMIEGNKLSHNCGLGIKEASAPNASPARKQFRSIKIYFSPTGEKDIPATGFSIALGLATYMIFPLFVTGFVVEKMDCGLIVEG</sequence>
<dbReference type="RefSeq" id="WP_135586085.1">
    <property type="nucleotide sequence ID" value="NZ_RQEP01000005.1"/>
</dbReference>
<organism evidence="1 2">
    <name type="scientific">Leptospira semungkisensis</name>
    <dbReference type="NCBI Taxonomy" id="2484985"/>
    <lineage>
        <taxon>Bacteria</taxon>
        <taxon>Pseudomonadati</taxon>
        <taxon>Spirochaetota</taxon>
        <taxon>Spirochaetia</taxon>
        <taxon>Leptospirales</taxon>
        <taxon>Leptospiraceae</taxon>
        <taxon>Leptospira</taxon>
    </lineage>
</organism>
<comment type="caution">
    <text evidence="1">The sequence shown here is derived from an EMBL/GenBank/DDBJ whole genome shotgun (WGS) entry which is preliminary data.</text>
</comment>
<accession>A0A4R9G868</accession>
<evidence type="ECO:0000313" key="2">
    <source>
        <dbReference type="Proteomes" id="UP000297453"/>
    </source>
</evidence>
<dbReference type="OrthoDB" id="324732at2"/>
<proteinExistence type="predicted"/>